<keyword evidence="2" id="KW-1185">Reference proteome</keyword>
<evidence type="ECO:0000313" key="1">
    <source>
        <dbReference type="EMBL" id="KAI5678949.1"/>
    </source>
</evidence>
<protein>
    <submittedName>
        <fullName evidence="1">Uncharacterized protein</fullName>
    </submittedName>
</protein>
<reference evidence="2" key="1">
    <citation type="journal article" date="2023" name="Nat. Plants">
        <title>Single-cell RNA sequencing provides a high-resolution roadmap for understanding the multicellular compartmentation of specialized metabolism.</title>
        <authorList>
            <person name="Sun S."/>
            <person name="Shen X."/>
            <person name="Li Y."/>
            <person name="Li Y."/>
            <person name="Wang S."/>
            <person name="Li R."/>
            <person name="Zhang H."/>
            <person name="Shen G."/>
            <person name="Guo B."/>
            <person name="Wei J."/>
            <person name="Xu J."/>
            <person name="St-Pierre B."/>
            <person name="Chen S."/>
            <person name="Sun C."/>
        </authorList>
    </citation>
    <scope>NUCLEOTIDE SEQUENCE [LARGE SCALE GENOMIC DNA]</scope>
</reference>
<accession>A0ACC0C1X6</accession>
<comment type="caution">
    <text evidence="1">The sequence shown here is derived from an EMBL/GenBank/DDBJ whole genome shotgun (WGS) entry which is preliminary data.</text>
</comment>
<dbReference type="EMBL" id="CM044702">
    <property type="protein sequence ID" value="KAI5678949.1"/>
    <property type="molecule type" value="Genomic_DNA"/>
</dbReference>
<sequence>MDSPSENEQSRGIKNTGNKVDHKISKSELLASAKVVADAARNRRENKVDKAEVAGAAANLLHAASEYGKFEDKNLGKVMAKAENHLRQYHTSHSSTAAHHHSSHSTSNTTSDQIPPHSSTNQDHEGHSGSGGKSKYGEYVKLAEELAEGVLKKNNSGGGGKTETSTDLHQHGGHSGSGGNNNDHNYGQYVKMAGDFLKKH</sequence>
<evidence type="ECO:0000313" key="2">
    <source>
        <dbReference type="Proteomes" id="UP001060085"/>
    </source>
</evidence>
<organism evidence="1 2">
    <name type="scientific">Catharanthus roseus</name>
    <name type="common">Madagascar periwinkle</name>
    <name type="synonym">Vinca rosea</name>
    <dbReference type="NCBI Taxonomy" id="4058"/>
    <lineage>
        <taxon>Eukaryota</taxon>
        <taxon>Viridiplantae</taxon>
        <taxon>Streptophyta</taxon>
        <taxon>Embryophyta</taxon>
        <taxon>Tracheophyta</taxon>
        <taxon>Spermatophyta</taxon>
        <taxon>Magnoliopsida</taxon>
        <taxon>eudicotyledons</taxon>
        <taxon>Gunneridae</taxon>
        <taxon>Pentapetalae</taxon>
        <taxon>asterids</taxon>
        <taxon>lamiids</taxon>
        <taxon>Gentianales</taxon>
        <taxon>Apocynaceae</taxon>
        <taxon>Rauvolfioideae</taxon>
        <taxon>Vinceae</taxon>
        <taxon>Catharanthinae</taxon>
        <taxon>Catharanthus</taxon>
    </lineage>
</organism>
<dbReference type="Proteomes" id="UP001060085">
    <property type="component" value="Linkage Group LG02"/>
</dbReference>
<proteinExistence type="predicted"/>
<name>A0ACC0C1X6_CATRO</name>
<gene>
    <name evidence="1" type="ORF">M9H77_09899</name>
</gene>